<dbReference type="EMBL" id="BAAFSV010000006">
    <property type="protein sequence ID" value="GAB1320916.1"/>
    <property type="molecule type" value="Genomic_DNA"/>
</dbReference>
<evidence type="ECO:0000256" key="3">
    <source>
        <dbReference type="SAM" id="SignalP"/>
    </source>
</evidence>
<evidence type="ECO:0000313" key="5">
    <source>
        <dbReference type="EMBL" id="GAB1320916.1"/>
    </source>
</evidence>
<dbReference type="SUPFAM" id="SSF50630">
    <property type="entry name" value="Acid proteases"/>
    <property type="match status" value="1"/>
</dbReference>
<feature type="chain" id="PRO_5045394665" evidence="3">
    <location>
        <begin position="20"/>
        <end position="650"/>
    </location>
</feature>
<dbReference type="Gene3D" id="2.40.70.10">
    <property type="entry name" value="Acid Proteases"/>
    <property type="match status" value="2"/>
</dbReference>
<dbReference type="RefSeq" id="XP_070922646.1">
    <property type="nucleotide sequence ID" value="XM_071066545.1"/>
</dbReference>
<organism evidence="5 6">
    <name type="scientific">Madurella fahalii</name>
    <dbReference type="NCBI Taxonomy" id="1157608"/>
    <lineage>
        <taxon>Eukaryota</taxon>
        <taxon>Fungi</taxon>
        <taxon>Dikarya</taxon>
        <taxon>Ascomycota</taxon>
        <taxon>Pezizomycotina</taxon>
        <taxon>Sordariomycetes</taxon>
        <taxon>Sordariomycetidae</taxon>
        <taxon>Sordariales</taxon>
        <taxon>Sordariales incertae sedis</taxon>
        <taxon>Madurella</taxon>
    </lineage>
</organism>
<dbReference type="PRINTS" id="PR00792">
    <property type="entry name" value="PEPSIN"/>
</dbReference>
<dbReference type="PROSITE" id="PS51767">
    <property type="entry name" value="PEPTIDASE_A1"/>
    <property type="match status" value="1"/>
</dbReference>
<sequence>MRAKLLPLVVLPAAVLAGAGKLDNDVIQLDGLRQQEAESVGRRSGTLYTIDLLFGTPGQPVPVKIDTGSSELWTNPVCSKSSAPNFCSTMPRFTRSGTLIDLGQQGHISWARGNADDGYVDFQYEADYVGIGSAKVTQQILVSHTAARGLWWQGIIHSRAFSLDLRGLGSSSGAVIFGGIDTKKYAGELVRLPIVPAGESPDGMTGYWVHLDGVIVNQADGTVVNVYQKQDGENGQVVRPDSGSPLSALPTAIFVKFMAAFPSAEYIPNPDLYSVDCFDLGQGGSVDFTFAGKVINVPYHDFVLNVPDSDGCMLGAYEDSFAVLGDTFLRAAYVVFDWDNRSIYLAQSEECGSNLVAIGKDPDAVPSITGECSPRATSSTSAPTSTASSITETTTSTTDSATSTTETTPPRTFTYTTHKIVTLTSCPPSVPSTDCPASGSGGRKFTTVLTEVVTATTSVCTQTTGVYIIPGGVGTTGPALTVNVTPVEPRPTPVVVPGCTEGAPVPTGARSGREGDGSGSHGGFGAGSEGFGTAGSGSGSGRWLGSDPSNGSGSGSGSGSESGSDDQSGAGAGTGSGSGSRLTTPATAPGTARPTHGLSVSGGSGSGNTTAVATTAPKTSIVEAGASRGVANWAAAALMVGPVLVVTLGL</sequence>
<proteinExistence type="inferred from homology"/>
<comment type="caution">
    <text evidence="5">The sequence shown here is derived from an EMBL/GenBank/DDBJ whole genome shotgun (WGS) entry which is preliminary data.</text>
</comment>
<feature type="compositionally biased region" description="Gly residues" evidence="2">
    <location>
        <begin position="517"/>
        <end position="542"/>
    </location>
</feature>
<dbReference type="Proteomes" id="UP001628179">
    <property type="component" value="Unassembled WGS sequence"/>
</dbReference>
<feature type="region of interest" description="Disordered" evidence="2">
    <location>
        <begin position="367"/>
        <end position="411"/>
    </location>
</feature>
<dbReference type="InterPro" id="IPR033121">
    <property type="entry name" value="PEPTIDASE_A1"/>
</dbReference>
<feature type="region of interest" description="Disordered" evidence="2">
    <location>
        <begin position="492"/>
        <end position="611"/>
    </location>
</feature>
<dbReference type="InterPro" id="IPR001461">
    <property type="entry name" value="Aspartic_peptidase_A1"/>
</dbReference>
<evidence type="ECO:0000259" key="4">
    <source>
        <dbReference type="PROSITE" id="PS51767"/>
    </source>
</evidence>
<accession>A0ABQ0GT43</accession>
<feature type="compositionally biased region" description="Low complexity" evidence="2">
    <location>
        <begin position="579"/>
        <end position="599"/>
    </location>
</feature>
<comment type="similarity">
    <text evidence="1">Belongs to the peptidase A1 family.</text>
</comment>
<evidence type="ECO:0000313" key="6">
    <source>
        <dbReference type="Proteomes" id="UP001628179"/>
    </source>
</evidence>
<dbReference type="Pfam" id="PF00026">
    <property type="entry name" value="Asp"/>
    <property type="match status" value="2"/>
</dbReference>
<protein>
    <submittedName>
        <fullName evidence="5">Aspartic peptidase domain-containing protein</fullName>
    </submittedName>
</protein>
<dbReference type="PANTHER" id="PTHR47966:SF65">
    <property type="entry name" value="ASPARTIC-TYPE ENDOPEPTIDASE"/>
    <property type="match status" value="1"/>
</dbReference>
<dbReference type="InterPro" id="IPR021109">
    <property type="entry name" value="Peptidase_aspartic_dom_sf"/>
</dbReference>
<dbReference type="GeneID" id="98181868"/>
<evidence type="ECO:0000256" key="1">
    <source>
        <dbReference type="ARBA" id="ARBA00007447"/>
    </source>
</evidence>
<feature type="signal peptide" evidence="3">
    <location>
        <begin position="1"/>
        <end position="19"/>
    </location>
</feature>
<feature type="domain" description="Peptidase A1" evidence="4">
    <location>
        <begin position="48"/>
        <end position="346"/>
    </location>
</feature>
<feature type="compositionally biased region" description="Low complexity" evidence="2">
    <location>
        <begin position="373"/>
        <end position="411"/>
    </location>
</feature>
<dbReference type="PANTHER" id="PTHR47966">
    <property type="entry name" value="BETA-SITE APP-CLEAVING ENZYME, ISOFORM A-RELATED"/>
    <property type="match status" value="1"/>
</dbReference>
<reference evidence="5 6" key="1">
    <citation type="submission" date="2024-09" db="EMBL/GenBank/DDBJ databases">
        <title>Itraconazole resistance in Madurella fahalii resulting from another homologue of gene encoding cytochrome P450 14-alpha sterol demethylase (CYP51).</title>
        <authorList>
            <person name="Yoshioka I."/>
            <person name="Fahal A.H."/>
            <person name="Kaneko S."/>
            <person name="Yaguchi T."/>
        </authorList>
    </citation>
    <scope>NUCLEOTIDE SEQUENCE [LARGE SCALE GENOMIC DNA]</scope>
    <source>
        <strain evidence="5 6">IFM 68171</strain>
    </source>
</reference>
<evidence type="ECO:0000256" key="2">
    <source>
        <dbReference type="SAM" id="MobiDB-lite"/>
    </source>
</evidence>
<name>A0ABQ0GT43_9PEZI</name>
<gene>
    <name evidence="5" type="ORF">MFIFM68171_11126</name>
</gene>
<keyword evidence="6" id="KW-1185">Reference proteome</keyword>
<keyword evidence="3" id="KW-0732">Signal</keyword>